<accession>J3LA84</accession>
<sequence>MNDPRVRNGGATDFLLLGETSLVYDDDEVVGAPTRTVVHNTGVLVLHRARAGKGFAQWRIVELEQIMEECKLESCPPCRKWGSMLWTAVLAMRGRHKARLKSGRGGFTLGRQGLGLSYPC</sequence>
<reference evidence="1" key="1">
    <citation type="submission" date="2013-04" db="UniProtKB">
        <authorList>
            <consortium name="EnsemblPlants"/>
        </authorList>
    </citation>
    <scope>IDENTIFICATION</scope>
</reference>
<dbReference type="Gramene" id="OB02G15510.1">
    <property type="protein sequence ID" value="OB02G15510.1"/>
    <property type="gene ID" value="OB02G15510"/>
</dbReference>
<name>J3LA84_ORYBR</name>
<dbReference type="EnsemblPlants" id="OB02G15510.1">
    <property type="protein sequence ID" value="OB02G15510.1"/>
    <property type="gene ID" value="OB02G15510"/>
</dbReference>
<dbReference type="HOGENOM" id="CLU_2053243_0_0_1"/>
<dbReference type="Proteomes" id="UP000006038">
    <property type="component" value="Unassembled WGS sequence"/>
</dbReference>
<protein>
    <submittedName>
        <fullName evidence="1">Uncharacterized protein</fullName>
    </submittedName>
</protein>
<evidence type="ECO:0000313" key="1">
    <source>
        <dbReference type="EnsemblPlants" id="OB02G15510.1"/>
    </source>
</evidence>
<dbReference type="AlphaFoldDB" id="J3LA84"/>
<keyword evidence="2" id="KW-1185">Reference proteome</keyword>
<organism evidence="1">
    <name type="scientific">Oryza brachyantha</name>
    <name type="common">malo sina</name>
    <dbReference type="NCBI Taxonomy" id="4533"/>
    <lineage>
        <taxon>Eukaryota</taxon>
        <taxon>Viridiplantae</taxon>
        <taxon>Streptophyta</taxon>
        <taxon>Embryophyta</taxon>
        <taxon>Tracheophyta</taxon>
        <taxon>Spermatophyta</taxon>
        <taxon>Magnoliopsida</taxon>
        <taxon>Liliopsida</taxon>
        <taxon>Poales</taxon>
        <taxon>Poaceae</taxon>
        <taxon>BOP clade</taxon>
        <taxon>Oryzoideae</taxon>
        <taxon>Oryzeae</taxon>
        <taxon>Oryzinae</taxon>
        <taxon>Oryza</taxon>
    </lineage>
</organism>
<evidence type="ECO:0000313" key="2">
    <source>
        <dbReference type="Proteomes" id="UP000006038"/>
    </source>
</evidence>
<proteinExistence type="predicted"/>